<name>A0A1F5JWQ6_9BACT</name>
<dbReference type="EMBL" id="MFCV01000017">
    <property type="protein sequence ID" value="OGE32990.1"/>
    <property type="molecule type" value="Genomic_DNA"/>
</dbReference>
<dbReference type="AlphaFoldDB" id="A0A1F5JWQ6"/>
<dbReference type="GO" id="GO:0046166">
    <property type="term" value="P:glyceraldehyde-3-phosphate biosynthetic process"/>
    <property type="evidence" value="ECO:0007669"/>
    <property type="project" value="TreeGrafter"/>
</dbReference>
<dbReference type="InterPro" id="IPR013785">
    <property type="entry name" value="Aldolase_TIM"/>
</dbReference>
<dbReference type="PANTHER" id="PTHR21139">
    <property type="entry name" value="TRIOSEPHOSPHATE ISOMERASE"/>
    <property type="match status" value="1"/>
</dbReference>
<dbReference type="UniPathway" id="UPA00109">
    <property type="reaction ID" value="UER00189"/>
</dbReference>
<dbReference type="PANTHER" id="PTHR21139:SF42">
    <property type="entry name" value="TRIOSEPHOSPHATE ISOMERASE"/>
    <property type="match status" value="1"/>
</dbReference>
<dbReference type="GO" id="GO:0004807">
    <property type="term" value="F:triose-phosphate isomerase activity"/>
    <property type="evidence" value="ECO:0007669"/>
    <property type="project" value="UniProtKB-EC"/>
</dbReference>
<keyword evidence="3" id="KW-0312">Gluconeogenesis</keyword>
<comment type="subcellular location">
    <subcellularLocation>
        <location evidence="3">Cytoplasm</location>
    </subcellularLocation>
</comment>
<comment type="catalytic activity">
    <reaction evidence="3">
        <text>D-glyceraldehyde 3-phosphate = dihydroxyacetone phosphate</text>
        <dbReference type="Rhea" id="RHEA:18585"/>
        <dbReference type="ChEBI" id="CHEBI:57642"/>
        <dbReference type="ChEBI" id="CHEBI:59776"/>
        <dbReference type="EC" id="5.3.1.1"/>
    </reaction>
</comment>
<gene>
    <name evidence="4" type="ORF">A3C59_02745</name>
</gene>
<comment type="caution">
    <text evidence="4">The sequence shown here is derived from an EMBL/GenBank/DDBJ whole genome shotgun (WGS) entry which is preliminary data.</text>
</comment>
<keyword evidence="3" id="KW-0324">Glycolysis</keyword>
<dbReference type="EC" id="5.3.1.1" evidence="3"/>
<dbReference type="GO" id="GO:0006094">
    <property type="term" value="P:gluconeogenesis"/>
    <property type="evidence" value="ECO:0007669"/>
    <property type="project" value="UniProtKB-UniPathway"/>
</dbReference>
<dbReference type="GO" id="GO:0019563">
    <property type="term" value="P:glycerol catabolic process"/>
    <property type="evidence" value="ECO:0007669"/>
    <property type="project" value="TreeGrafter"/>
</dbReference>
<dbReference type="Gene3D" id="3.20.20.70">
    <property type="entry name" value="Aldolase class I"/>
    <property type="match status" value="2"/>
</dbReference>
<proteinExistence type="inferred from homology"/>
<comment type="subunit">
    <text evidence="3">Homodimer.</text>
</comment>
<comment type="similarity">
    <text evidence="1 3">Belongs to the triosephosphate isomerase family.</text>
</comment>
<dbReference type="Proteomes" id="UP000176902">
    <property type="component" value="Unassembled WGS sequence"/>
</dbReference>
<sequence length="220" mass="23811">MAGNTWIIANWKSNKNIAEALDWVSKVGPQIPKNENLKVVVCPTFTCLEEVKKAITVSNFPLMVGSQDLSPYSEGSYTGEEAGRILKDVIELSLLGHSERRKNFGETDEMVSNKVKQALDNNIIPLVCVQDENVSVPEGCKLVAYEPVWAIGSGTPDTPENDQQIAQVLKSKYGDIEVLCGGSVNSGNIKSFVSQPDISGALIGGASLNADEFIKILKEL</sequence>
<dbReference type="GO" id="GO:0006096">
    <property type="term" value="P:glycolytic process"/>
    <property type="evidence" value="ECO:0007669"/>
    <property type="project" value="UniProtKB-UniPathway"/>
</dbReference>
<evidence type="ECO:0000256" key="1">
    <source>
        <dbReference type="ARBA" id="ARBA00007422"/>
    </source>
</evidence>
<keyword evidence="2 3" id="KW-0413">Isomerase</keyword>
<evidence type="ECO:0000256" key="3">
    <source>
        <dbReference type="RuleBase" id="RU363013"/>
    </source>
</evidence>
<dbReference type="PROSITE" id="PS00171">
    <property type="entry name" value="TIM_1"/>
    <property type="match status" value="1"/>
</dbReference>
<accession>A0A1F5JWQ6</accession>
<evidence type="ECO:0000313" key="4">
    <source>
        <dbReference type="EMBL" id="OGE32990.1"/>
    </source>
</evidence>
<dbReference type="GO" id="GO:0005829">
    <property type="term" value="C:cytosol"/>
    <property type="evidence" value="ECO:0007669"/>
    <property type="project" value="TreeGrafter"/>
</dbReference>
<evidence type="ECO:0000256" key="2">
    <source>
        <dbReference type="ARBA" id="ARBA00023235"/>
    </source>
</evidence>
<dbReference type="Pfam" id="PF00121">
    <property type="entry name" value="TIM"/>
    <property type="match status" value="2"/>
</dbReference>
<comment type="pathway">
    <text evidence="3">Carbohydrate degradation; glycolysis; D-glyceraldehyde 3-phosphate from glycerone phosphate: step 1/1.</text>
</comment>
<dbReference type="InterPro" id="IPR035990">
    <property type="entry name" value="TIM_sf"/>
</dbReference>
<dbReference type="STRING" id="1797768.A3C59_02745"/>
<dbReference type="InterPro" id="IPR020861">
    <property type="entry name" value="Triosephosphate_isomerase_AS"/>
</dbReference>
<comment type="pathway">
    <text evidence="3">Carbohydrate biosynthesis; gluconeogenesis.</text>
</comment>
<protein>
    <recommendedName>
        <fullName evidence="3">Triosephosphate isomerase</fullName>
        <ecNumber evidence="3">5.3.1.1</ecNumber>
    </recommendedName>
</protein>
<reference evidence="4 5" key="1">
    <citation type="journal article" date="2016" name="Nat. Commun.">
        <title>Thousands of microbial genomes shed light on interconnected biogeochemical processes in an aquifer system.</title>
        <authorList>
            <person name="Anantharaman K."/>
            <person name="Brown C.T."/>
            <person name="Hug L.A."/>
            <person name="Sharon I."/>
            <person name="Castelle C.J."/>
            <person name="Probst A.J."/>
            <person name="Thomas B.C."/>
            <person name="Singh A."/>
            <person name="Wilkins M.J."/>
            <person name="Karaoz U."/>
            <person name="Brodie E.L."/>
            <person name="Williams K.H."/>
            <person name="Hubbard S.S."/>
            <person name="Banfield J.F."/>
        </authorList>
    </citation>
    <scope>NUCLEOTIDE SEQUENCE [LARGE SCALE GENOMIC DNA]</scope>
</reference>
<evidence type="ECO:0000313" key="5">
    <source>
        <dbReference type="Proteomes" id="UP000176902"/>
    </source>
</evidence>
<dbReference type="InterPro" id="IPR000652">
    <property type="entry name" value="Triosephosphate_isomerase"/>
</dbReference>
<organism evidence="4 5">
    <name type="scientific">Candidatus Daviesbacteria bacterium RIFCSPHIGHO2_02_FULL_36_13</name>
    <dbReference type="NCBI Taxonomy" id="1797768"/>
    <lineage>
        <taxon>Bacteria</taxon>
        <taxon>Candidatus Daviesiibacteriota</taxon>
    </lineage>
</organism>
<dbReference type="CDD" id="cd00311">
    <property type="entry name" value="TIM"/>
    <property type="match status" value="1"/>
</dbReference>
<dbReference type="PROSITE" id="PS51440">
    <property type="entry name" value="TIM_2"/>
    <property type="match status" value="1"/>
</dbReference>
<dbReference type="UniPathway" id="UPA00138"/>
<dbReference type="SUPFAM" id="SSF51351">
    <property type="entry name" value="Triosephosphate isomerase (TIM)"/>
    <property type="match status" value="1"/>
</dbReference>
<keyword evidence="3" id="KW-0963">Cytoplasm</keyword>